<dbReference type="Pfam" id="PF01817">
    <property type="entry name" value="CM_2"/>
    <property type="match status" value="1"/>
</dbReference>
<dbReference type="FunFam" id="2.160.10.10:FF:000008">
    <property type="entry name" value="Maltose O-acetyltransferase"/>
    <property type="match status" value="1"/>
</dbReference>
<comment type="caution">
    <text evidence="4">The sequence shown here is derived from an EMBL/GenBank/DDBJ whole genome shotgun (WGS) entry which is preliminary data.</text>
</comment>
<dbReference type="EMBL" id="AJAT01000021">
    <property type="protein sequence ID" value="EOL41254.1"/>
    <property type="molecule type" value="Genomic_DNA"/>
</dbReference>
<name>R3TIJ5_9ENTE</name>
<dbReference type="SMART" id="SM01266">
    <property type="entry name" value="Mac"/>
    <property type="match status" value="1"/>
</dbReference>
<dbReference type="PROSITE" id="PS51168">
    <property type="entry name" value="CHORISMATE_MUT_2"/>
    <property type="match status" value="1"/>
</dbReference>
<evidence type="ECO:0000259" key="3">
    <source>
        <dbReference type="PROSITE" id="PS51168"/>
    </source>
</evidence>
<dbReference type="GO" id="GO:0016407">
    <property type="term" value="F:acetyltransferase activity"/>
    <property type="evidence" value="ECO:0007669"/>
    <property type="project" value="InterPro"/>
</dbReference>
<dbReference type="InterPro" id="IPR011279">
    <property type="entry name" value="Chorismate_mutase_GmP"/>
</dbReference>
<dbReference type="PANTHER" id="PTHR23416:SF23">
    <property type="entry name" value="ACETYLTRANSFERASE C18B11.09C-RELATED"/>
    <property type="match status" value="1"/>
</dbReference>
<reference evidence="4 5" key="1">
    <citation type="submission" date="2013-02" db="EMBL/GenBank/DDBJ databases">
        <title>The Genome Sequence of Enterococcus phoeniculicola BAA-412.</title>
        <authorList>
            <consortium name="The Broad Institute Genome Sequencing Platform"/>
            <consortium name="The Broad Institute Genome Sequencing Center for Infectious Disease"/>
            <person name="Earl A.M."/>
            <person name="Gilmore M.S."/>
            <person name="Lebreton F."/>
            <person name="Walker B."/>
            <person name="Young S.K."/>
            <person name="Zeng Q."/>
            <person name="Gargeya S."/>
            <person name="Fitzgerald M."/>
            <person name="Haas B."/>
            <person name="Abouelleil A."/>
            <person name="Alvarado L."/>
            <person name="Arachchi H.M."/>
            <person name="Berlin A.M."/>
            <person name="Chapman S.B."/>
            <person name="Dewar J."/>
            <person name="Goldberg J."/>
            <person name="Griggs A."/>
            <person name="Gujja S."/>
            <person name="Hansen M."/>
            <person name="Howarth C."/>
            <person name="Imamovic A."/>
            <person name="Larimer J."/>
            <person name="McCowan C."/>
            <person name="Murphy C."/>
            <person name="Neiman D."/>
            <person name="Pearson M."/>
            <person name="Priest M."/>
            <person name="Roberts A."/>
            <person name="Saif S."/>
            <person name="Shea T."/>
            <person name="Sisk P."/>
            <person name="Sykes S."/>
            <person name="Wortman J."/>
            <person name="Nusbaum C."/>
            <person name="Birren B."/>
        </authorList>
    </citation>
    <scope>NUCLEOTIDE SEQUENCE [LARGE SCALE GENOMIC DNA]</scope>
    <source>
        <strain evidence="4 5">ATCC BAA-412</strain>
    </source>
</reference>
<evidence type="ECO:0000313" key="5">
    <source>
        <dbReference type="Proteomes" id="UP000013785"/>
    </source>
</evidence>
<dbReference type="GO" id="GO:0008374">
    <property type="term" value="F:O-acyltransferase activity"/>
    <property type="evidence" value="ECO:0007669"/>
    <property type="project" value="TreeGrafter"/>
</dbReference>
<dbReference type="AlphaFoldDB" id="R3TIJ5"/>
<comment type="similarity">
    <text evidence="1">Belongs to the transferase hexapeptide repeat family.</text>
</comment>
<dbReference type="InterPro" id="IPR002701">
    <property type="entry name" value="CM_II_prokaryot"/>
</dbReference>
<dbReference type="PANTHER" id="PTHR23416">
    <property type="entry name" value="SIALIC ACID SYNTHASE-RELATED"/>
    <property type="match status" value="1"/>
</dbReference>
<protein>
    <submittedName>
        <fullName evidence="4">Chorismate mutase</fullName>
    </submittedName>
</protein>
<dbReference type="Gene3D" id="1.20.59.10">
    <property type="entry name" value="Chorismate mutase"/>
    <property type="match status" value="1"/>
</dbReference>
<organism evidence="4 5">
    <name type="scientific">Enterococcus phoeniculicola ATCC BAA-412</name>
    <dbReference type="NCBI Taxonomy" id="1158610"/>
    <lineage>
        <taxon>Bacteria</taxon>
        <taxon>Bacillati</taxon>
        <taxon>Bacillota</taxon>
        <taxon>Bacilli</taxon>
        <taxon>Lactobacillales</taxon>
        <taxon>Enterococcaceae</taxon>
        <taxon>Enterococcus</taxon>
    </lineage>
</organism>
<keyword evidence="5" id="KW-1185">Reference proteome</keyword>
<sequence>MTEYRSEKEKMIAGELYFSADPELIANRKFAREQMALINKEQLKDIRSQLLKETLGTTGEHIYIEPTFSFDYGFNIHVGENFYANFNCTFLDVCPILIGDNCMFGPNVQLYTATHPLHPVKRNSGLENGKPIKIGDNVWIGGGAILAPGVTLGDNVVVGAGAVVTKSFPDNVVVGGNPARIIKEIELEETVDALTKQRQTIDAIDSQLVQLLEKRMSAVSKIAEIKETSNKQVLDATREQQVIERVSNKVEEPKYKKTIAETFKDIMKHSRTYQQSQLDKGDTE</sequence>
<dbReference type="GO" id="GO:0046417">
    <property type="term" value="P:chorismate metabolic process"/>
    <property type="evidence" value="ECO:0007669"/>
    <property type="project" value="InterPro"/>
</dbReference>
<dbReference type="Gene3D" id="2.160.10.10">
    <property type="entry name" value="Hexapeptide repeat proteins"/>
    <property type="match status" value="1"/>
</dbReference>
<evidence type="ECO:0000313" key="4">
    <source>
        <dbReference type="EMBL" id="EOL41254.1"/>
    </source>
</evidence>
<dbReference type="InterPro" id="IPR001451">
    <property type="entry name" value="Hexapep"/>
</dbReference>
<dbReference type="InterPro" id="IPR024688">
    <property type="entry name" value="Mac_dom"/>
</dbReference>
<dbReference type="Pfam" id="PF12464">
    <property type="entry name" value="Mac"/>
    <property type="match status" value="1"/>
</dbReference>
<feature type="domain" description="Chorismate mutase" evidence="3">
    <location>
        <begin position="188"/>
        <end position="278"/>
    </location>
</feature>
<accession>R3TIJ5</accession>
<dbReference type="NCBIfam" id="TIGR01805">
    <property type="entry name" value="CM_mono_grmpos"/>
    <property type="match status" value="1"/>
</dbReference>
<dbReference type="Proteomes" id="UP000013785">
    <property type="component" value="Unassembled WGS sequence"/>
</dbReference>
<dbReference type="InterPro" id="IPR051159">
    <property type="entry name" value="Hexapeptide_acetyltransf"/>
</dbReference>
<dbReference type="RefSeq" id="WP_010770093.1">
    <property type="nucleotide sequence ID" value="NZ_ASWE01000001.1"/>
</dbReference>
<dbReference type="GO" id="GO:0005829">
    <property type="term" value="C:cytosol"/>
    <property type="evidence" value="ECO:0007669"/>
    <property type="project" value="TreeGrafter"/>
</dbReference>
<dbReference type="STRING" id="154621.RV11_GL001034"/>
<evidence type="ECO:0000256" key="2">
    <source>
        <dbReference type="ARBA" id="ARBA00022679"/>
    </source>
</evidence>
<dbReference type="OrthoDB" id="9812571at2"/>
<keyword evidence="2" id="KW-0808">Transferase</keyword>
<evidence type="ECO:0000256" key="1">
    <source>
        <dbReference type="ARBA" id="ARBA00007274"/>
    </source>
</evidence>
<dbReference type="SUPFAM" id="SSF48600">
    <property type="entry name" value="Chorismate mutase II"/>
    <property type="match status" value="1"/>
</dbReference>
<dbReference type="HOGENOM" id="CLU_051638_3_2_9"/>
<dbReference type="SUPFAM" id="SSF51161">
    <property type="entry name" value="Trimeric LpxA-like enzymes"/>
    <property type="match status" value="1"/>
</dbReference>
<dbReference type="CDD" id="cd03357">
    <property type="entry name" value="LbH_MAT_GAT"/>
    <property type="match status" value="1"/>
</dbReference>
<dbReference type="Pfam" id="PF00132">
    <property type="entry name" value="Hexapep"/>
    <property type="match status" value="1"/>
</dbReference>
<dbReference type="InterPro" id="IPR011004">
    <property type="entry name" value="Trimer_LpxA-like_sf"/>
</dbReference>
<dbReference type="SMART" id="SM00830">
    <property type="entry name" value="CM_2"/>
    <property type="match status" value="1"/>
</dbReference>
<dbReference type="eggNOG" id="COG1605">
    <property type="taxonomic scope" value="Bacteria"/>
</dbReference>
<gene>
    <name evidence="4" type="ORF">UC3_03463</name>
</gene>
<dbReference type="PATRIC" id="fig|1158610.3.peg.3460"/>
<dbReference type="InterPro" id="IPR036263">
    <property type="entry name" value="Chorismate_II_sf"/>
</dbReference>
<dbReference type="GO" id="GO:0004106">
    <property type="term" value="F:chorismate mutase activity"/>
    <property type="evidence" value="ECO:0007669"/>
    <property type="project" value="InterPro"/>
</dbReference>
<proteinExistence type="inferred from homology"/>
<dbReference type="eggNOG" id="COG0110">
    <property type="taxonomic scope" value="Bacteria"/>
</dbReference>
<dbReference type="InterPro" id="IPR036979">
    <property type="entry name" value="CM_dom_sf"/>
</dbReference>